<accession>L8E903</accession>
<sequence>MIYTEVDEANKYSGFFFKVSGQTISKLFILYRRMNNYSSWEMF</sequence>
<dbReference type="AlphaFoldDB" id="L8E903"/>
<dbReference type="OrthoDB" id="6101761at2759"/>
<name>L8E903_HUMAN</name>
<organism evidence="1">
    <name type="scientific">Homo sapiens</name>
    <name type="common">Human</name>
    <dbReference type="NCBI Taxonomy" id="9606"/>
    <lineage>
        <taxon>Eukaryota</taxon>
        <taxon>Metazoa</taxon>
        <taxon>Chordata</taxon>
        <taxon>Craniata</taxon>
        <taxon>Vertebrata</taxon>
        <taxon>Euteleostomi</taxon>
        <taxon>Mammalia</taxon>
        <taxon>Eutheria</taxon>
        <taxon>Euarchontoglires</taxon>
        <taxon>Primates</taxon>
        <taxon>Haplorrhini</taxon>
        <taxon>Catarrhini</taxon>
        <taxon>Hominidae</taxon>
        <taxon>Homo</taxon>
    </lineage>
</organism>
<reference evidence="1" key="1">
    <citation type="journal article" date="2013" name="PLoS ONE">
        <title>Direct detection of alternative open reading frames translation products in human significantly expands the proteome.</title>
        <authorList>
            <person name="Vanderperre B."/>
            <person name="Lucier J.-F."/>
            <person name="Motard J."/>
            <person name="Tremblay G."/>
            <person name="Vanderperre S."/>
            <person name="Wisztorski M."/>
            <person name="Salzet M."/>
            <person name="Boisvert F.-M."/>
            <person name="Roucou X."/>
        </authorList>
    </citation>
    <scope>NUCLEOTIDE SEQUENCE</scope>
</reference>
<proteinExistence type="predicted"/>
<gene>
    <name evidence="1" type="primary">PHYHIPL</name>
</gene>
<dbReference type="PeptideAtlas" id="L8E903"/>
<dbReference type="EMBL" id="HF584268">
    <property type="protein sequence ID" value="CCQ43765.1"/>
    <property type="molecule type" value="Genomic_DNA"/>
</dbReference>
<protein>
    <submittedName>
        <fullName evidence="1">Alternative protein PHYHIPL</fullName>
    </submittedName>
</protein>
<dbReference type="ChiTaRS" id="PHYHIPL">
    <property type="organism name" value="human"/>
</dbReference>
<evidence type="ECO:0000313" key="1">
    <source>
        <dbReference type="EMBL" id="CCQ43765.1"/>
    </source>
</evidence>